<comment type="caution">
    <text evidence="10">The sequence shown here is derived from an EMBL/GenBank/DDBJ whole genome shotgun (WGS) entry which is preliminary data.</text>
</comment>
<dbReference type="Pfam" id="PF10153">
    <property type="entry name" value="Efg1"/>
    <property type="match status" value="1"/>
</dbReference>
<protein>
    <recommendedName>
        <fullName evidence="4">rRNA-processing protein EFG1</fullName>
    </recommendedName>
    <alternativeName>
        <fullName evidence="5">rRNA-processing protein efg1</fullName>
    </alternativeName>
</protein>
<name>A0A367LPA0_9HYPO</name>
<dbReference type="GO" id="GO:0000462">
    <property type="term" value="P:maturation of SSU-rRNA from tricistronic rRNA transcript (SSU-rRNA, 5.8S rRNA, LSU-rRNA)"/>
    <property type="evidence" value="ECO:0007669"/>
    <property type="project" value="TreeGrafter"/>
</dbReference>
<dbReference type="InterPro" id="IPR050786">
    <property type="entry name" value="EFG1_rRNA-proc"/>
</dbReference>
<keyword evidence="8" id="KW-0539">Nucleus</keyword>
<evidence type="ECO:0000256" key="3">
    <source>
        <dbReference type="ARBA" id="ARBA00006916"/>
    </source>
</evidence>
<dbReference type="STRING" id="1330021.A0A367LPA0"/>
<keyword evidence="11" id="KW-1185">Reference proteome</keyword>
<organism evidence="10 11">
    <name type="scientific">Ophiocordyceps polyrhachis-furcata BCC 54312</name>
    <dbReference type="NCBI Taxonomy" id="1330021"/>
    <lineage>
        <taxon>Eukaryota</taxon>
        <taxon>Fungi</taxon>
        <taxon>Dikarya</taxon>
        <taxon>Ascomycota</taxon>
        <taxon>Pezizomycotina</taxon>
        <taxon>Sordariomycetes</taxon>
        <taxon>Hypocreomycetidae</taxon>
        <taxon>Hypocreales</taxon>
        <taxon>Ophiocordycipitaceae</taxon>
        <taxon>Ophiocordyceps</taxon>
    </lineage>
</organism>
<dbReference type="InterPro" id="IPR019310">
    <property type="entry name" value="Efg1"/>
</dbReference>
<evidence type="ECO:0000256" key="9">
    <source>
        <dbReference type="SAM" id="MobiDB-lite"/>
    </source>
</evidence>
<dbReference type="GO" id="GO:0030688">
    <property type="term" value="C:preribosome, small subunit precursor"/>
    <property type="evidence" value="ECO:0007669"/>
    <property type="project" value="TreeGrafter"/>
</dbReference>
<feature type="compositionally biased region" description="Basic and acidic residues" evidence="9">
    <location>
        <begin position="201"/>
        <end position="238"/>
    </location>
</feature>
<evidence type="ECO:0000256" key="1">
    <source>
        <dbReference type="ARBA" id="ARBA00002773"/>
    </source>
</evidence>
<sequence length="642" mass="72674">MGTKRSFDDVEPPGSDDGTRDTQQKKQRKHKAKEGTSQFNGKRARSIARLLKRKEQDLPADVRKNLERELAMLQAELADKAFHKKRSAMISKYHMVRFFERRKASRLVKQLKRQMEQKPEPDEVKRLKQDLHVAKVDEAYTLYYPHAEPYISLYRKSRSTEADEDEDGVVAAKQSLRAARPPMWSVVEKAVMEGPSACIRLRERRQTTDQGGEAKPERQVVKEVKEARRQQQRRKEEGTQPNRKERRRLMREAEAMDGDVGNFFEELLVSYSSPIPGHTGGCMAPPTNRHNTTSIGEGIKRGCILRHVSPSSPPPTVFNLAAMEPTIRVPWDRLRAWIDEQEEHELIHRQPAPLAKTQLEALSRIVPFCGKEPDVSGGNFVSLLTGNGQKKKNEWREDICMVDRIFRQADVHTWQNWFKLVVFLRLPSSTKPSPCRWRATSCRGFAASAPSQTTARSLIMGRRRGGGRDAKQFAAKQAFEYLKGRTASEKPPQTKKPSPKRPSPAPTTTTTTPPPNPPQRRRQEQRTEDEPPSSASRKDASADEDDNDGEAMIRKASDLAARMGFGTLSFVIEPDPELENFFRGKPVFSQSGGSVPADVAVVTGVLGKKQTRVQVAANVFLWLESRAREKKTAFAHLFFGSH</sequence>
<accession>A0A367LPA0</accession>
<keyword evidence="7" id="KW-0175">Coiled coil</keyword>
<evidence type="ECO:0000256" key="5">
    <source>
        <dbReference type="ARBA" id="ARBA00019827"/>
    </source>
</evidence>
<feature type="region of interest" description="Disordered" evidence="9">
    <location>
        <begin position="201"/>
        <end position="247"/>
    </location>
</feature>
<keyword evidence="6" id="KW-0698">rRNA processing</keyword>
<evidence type="ECO:0000313" key="10">
    <source>
        <dbReference type="EMBL" id="RCI16266.1"/>
    </source>
</evidence>
<dbReference type="PANTHER" id="PTHR33911:SF1">
    <property type="entry name" value="RRNA-PROCESSING PROTEIN EFG1"/>
    <property type="match status" value="1"/>
</dbReference>
<gene>
    <name evidence="10" type="ORF">L249_2144</name>
</gene>
<comment type="similarity">
    <text evidence="3">Belongs to the EFG1 family.</text>
</comment>
<feature type="region of interest" description="Disordered" evidence="9">
    <location>
        <begin position="481"/>
        <end position="549"/>
    </location>
</feature>
<reference evidence="10 11" key="1">
    <citation type="journal article" date="2015" name="BMC Genomics">
        <title>Insights from the genome of Ophiocordyceps polyrhachis-furcata to pathogenicity and host specificity in insect fungi.</title>
        <authorList>
            <person name="Wichadakul D."/>
            <person name="Kobmoo N."/>
            <person name="Ingsriswang S."/>
            <person name="Tangphatsornruang S."/>
            <person name="Chantasingh D."/>
            <person name="Luangsa-ard J.J."/>
            <person name="Eurwilaichitr L."/>
        </authorList>
    </citation>
    <scope>NUCLEOTIDE SEQUENCE [LARGE SCALE GENOMIC DNA]</scope>
    <source>
        <strain evidence="10 11">BCC 54312</strain>
    </source>
</reference>
<evidence type="ECO:0000256" key="2">
    <source>
        <dbReference type="ARBA" id="ARBA00004604"/>
    </source>
</evidence>
<dbReference type="OrthoDB" id="47732at2759"/>
<evidence type="ECO:0000313" key="11">
    <source>
        <dbReference type="Proteomes" id="UP000253664"/>
    </source>
</evidence>
<dbReference type="AlphaFoldDB" id="A0A367LPA0"/>
<dbReference type="PANTHER" id="PTHR33911">
    <property type="entry name" value="RRNA-PROCESSING PROTEIN EFG1"/>
    <property type="match status" value="1"/>
</dbReference>
<dbReference type="GO" id="GO:0005730">
    <property type="term" value="C:nucleolus"/>
    <property type="evidence" value="ECO:0007669"/>
    <property type="project" value="UniProtKB-SubCell"/>
</dbReference>
<evidence type="ECO:0000256" key="8">
    <source>
        <dbReference type="ARBA" id="ARBA00023242"/>
    </source>
</evidence>
<feature type="region of interest" description="Disordered" evidence="9">
    <location>
        <begin position="1"/>
        <end position="45"/>
    </location>
</feature>
<comment type="function">
    <text evidence="1">Involved in rRNA processing.</text>
</comment>
<evidence type="ECO:0000256" key="7">
    <source>
        <dbReference type="ARBA" id="ARBA00023054"/>
    </source>
</evidence>
<evidence type="ECO:0000256" key="4">
    <source>
        <dbReference type="ARBA" id="ARBA00018689"/>
    </source>
</evidence>
<dbReference type="Proteomes" id="UP000253664">
    <property type="component" value="Unassembled WGS sequence"/>
</dbReference>
<evidence type="ECO:0000256" key="6">
    <source>
        <dbReference type="ARBA" id="ARBA00022552"/>
    </source>
</evidence>
<proteinExistence type="inferred from homology"/>
<dbReference type="EMBL" id="LKCN02000001">
    <property type="protein sequence ID" value="RCI16266.1"/>
    <property type="molecule type" value="Genomic_DNA"/>
</dbReference>
<comment type="subcellular location">
    <subcellularLocation>
        <location evidence="2">Nucleus</location>
        <location evidence="2">Nucleolus</location>
    </subcellularLocation>
</comment>